<evidence type="ECO:0000313" key="4">
    <source>
        <dbReference type="EMBL" id="QCB94076.1"/>
    </source>
</evidence>
<accession>A0A4P7SLK9</accession>
<keyword evidence="1 2" id="KW-0238">DNA-binding</keyword>
<dbReference type="InterPro" id="IPR012340">
    <property type="entry name" value="NA-bd_OB-fold"/>
</dbReference>
<evidence type="ECO:0000256" key="2">
    <source>
        <dbReference type="PROSITE-ProRule" id="PRU00252"/>
    </source>
</evidence>
<dbReference type="Gene3D" id="2.40.50.140">
    <property type="entry name" value="Nucleic acid-binding proteins"/>
    <property type="match status" value="1"/>
</dbReference>
<name>A0A4P7SLK9_9CELL</name>
<dbReference type="Pfam" id="PF00436">
    <property type="entry name" value="SSB"/>
    <property type="match status" value="1"/>
</dbReference>
<gene>
    <name evidence="4" type="ORF">E5225_11365</name>
</gene>
<dbReference type="EMBL" id="CP039291">
    <property type="protein sequence ID" value="QCB94076.1"/>
    <property type="molecule type" value="Genomic_DNA"/>
</dbReference>
<dbReference type="PROSITE" id="PS50935">
    <property type="entry name" value="SSB"/>
    <property type="match status" value="1"/>
</dbReference>
<proteinExistence type="predicted"/>
<dbReference type="Proteomes" id="UP000296469">
    <property type="component" value="Chromosome"/>
</dbReference>
<evidence type="ECO:0000313" key="5">
    <source>
        <dbReference type="Proteomes" id="UP000296469"/>
    </source>
</evidence>
<keyword evidence="5" id="KW-1185">Reference proteome</keyword>
<dbReference type="InterPro" id="IPR000424">
    <property type="entry name" value="Primosome_PriB/ssb"/>
</dbReference>
<evidence type="ECO:0000256" key="3">
    <source>
        <dbReference type="SAM" id="MobiDB-lite"/>
    </source>
</evidence>
<feature type="compositionally biased region" description="Low complexity" evidence="3">
    <location>
        <begin position="201"/>
        <end position="214"/>
    </location>
</feature>
<sequence length="227" mass="23282">MSPHAPPLAGPRQTGQLMGAHTQDVTVVGWVGSDVRAYHLDGGGTPYAQFRLASTRRVHDRDTGTYRDGPTVWWTVKAWRQVADNVARSLHKGDPVVVVGRVGTSEWTSPDGPRTELVLEAVALGHDLVFGSTAFARSTRGGTARVGGGAAAAGTTGRAGEEHAGDDHAGDVHAGEAIADDPWAQAPVDLHDDAAPGEGTGTPDDPGAADAPAPRETGAGLALVGRG</sequence>
<dbReference type="AlphaFoldDB" id="A0A4P7SLK9"/>
<feature type="region of interest" description="Disordered" evidence="3">
    <location>
        <begin position="139"/>
        <end position="227"/>
    </location>
</feature>
<organism evidence="4 5">
    <name type="scientific">Cellulomonas shaoxiangyii</name>
    <dbReference type="NCBI Taxonomy" id="2566013"/>
    <lineage>
        <taxon>Bacteria</taxon>
        <taxon>Bacillati</taxon>
        <taxon>Actinomycetota</taxon>
        <taxon>Actinomycetes</taxon>
        <taxon>Micrococcales</taxon>
        <taxon>Cellulomonadaceae</taxon>
        <taxon>Cellulomonas</taxon>
    </lineage>
</organism>
<dbReference type="OrthoDB" id="4427276at2"/>
<protein>
    <submittedName>
        <fullName evidence="4">Single-stranded DNA-binding protein</fullName>
    </submittedName>
</protein>
<dbReference type="SUPFAM" id="SSF50249">
    <property type="entry name" value="Nucleic acid-binding proteins"/>
    <property type="match status" value="1"/>
</dbReference>
<dbReference type="GO" id="GO:0003697">
    <property type="term" value="F:single-stranded DNA binding"/>
    <property type="evidence" value="ECO:0007669"/>
    <property type="project" value="InterPro"/>
</dbReference>
<dbReference type="KEGG" id="celz:E5225_11365"/>
<reference evidence="4 5" key="1">
    <citation type="submission" date="2019-04" db="EMBL/GenBank/DDBJ databases">
        <title>Isolation and identification of Cellulomonas shaoxiangyii sp. Nov. isolated from feces of the Tibetan antelopes (Pantholops hodgsonii) in the Qinghai-Tibet plateau of China.</title>
        <authorList>
            <person name="Tian Z."/>
        </authorList>
    </citation>
    <scope>NUCLEOTIDE SEQUENCE [LARGE SCALE GENOMIC DNA]</scope>
    <source>
        <strain evidence="4 5">Z28</strain>
    </source>
</reference>
<feature type="compositionally biased region" description="Basic and acidic residues" evidence="3">
    <location>
        <begin position="159"/>
        <end position="174"/>
    </location>
</feature>
<evidence type="ECO:0000256" key="1">
    <source>
        <dbReference type="ARBA" id="ARBA00023125"/>
    </source>
</evidence>
<dbReference type="CDD" id="cd04496">
    <property type="entry name" value="SSB_OBF"/>
    <property type="match status" value="1"/>
</dbReference>